<evidence type="ECO:0000313" key="1">
    <source>
        <dbReference type="EMBL" id="MFC3982332.1"/>
    </source>
</evidence>
<dbReference type="EMBL" id="JBHSBC010000019">
    <property type="protein sequence ID" value="MFC3982332.1"/>
    <property type="molecule type" value="Genomic_DNA"/>
</dbReference>
<gene>
    <name evidence="1" type="ORF">ACFOYY_19465</name>
</gene>
<dbReference type="Proteomes" id="UP001595698">
    <property type="component" value="Unassembled WGS sequence"/>
</dbReference>
<organism evidence="1 2">
    <name type="scientific">Streptosporangium jomthongense</name>
    <dbReference type="NCBI Taxonomy" id="1193683"/>
    <lineage>
        <taxon>Bacteria</taxon>
        <taxon>Bacillati</taxon>
        <taxon>Actinomycetota</taxon>
        <taxon>Actinomycetes</taxon>
        <taxon>Streptosporangiales</taxon>
        <taxon>Streptosporangiaceae</taxon>
        <taxon>Streptosporangium</taxon>
    </lineage>
</organism>
<reference evidence="2" key="1">
    <citation type="journal article" date="2019" name="Int. J. Syst. Evol. Microbiol.">
        <title>The Global Catalogue of Microorganisms (GCM) 10K type strain sequencing project: providing services to taxonomists for standard genome sequencing and annotation.</title>
        <authorList>
            <consortium name="The Broad Institute Genomics Platform"/>
            <consortium name="The Broad Institute Genome Sequencing Center for Infectious Disease"/>
            <person name="Wu L."/>
            <person name="Ma J."/>
        </authorList>
    </citation>
    <scope>NUCLEOTIDE SEQUENCE [LARGE SCALE GENOMIC DNA]</scope>
    <source>
        <strain evidence="2">TBRC 7912</strain>
    </source>
</reference>
<dbReference type="RefSeq" id="WP_386190492.1">
    <property type="nucleotide sequence ID" value="NZ_JBHSBC010000019.1"/>
</dbReference>
<accession>A0ABV8F0Z4</accession>
<evidence type="ECO:0000313" key="2">
    <source>
        <dbReference type="Proteomes" id="UP001595698"/>
    </source>
</evidence>
<proteinExistence type="predicted"/>
<protein>
    <submittedName>
        <fullName evidence="1">Uncharacterized protein</fullName>
    </submittedName>
</protein>
<comment type="caution">
    <text evidence="1">The sequence shown here is derived from an EMBL/GenBank/DDBJ whole genome shotgun (WGS) entry which is preliminary data.</text>
</comment>
<keyword evidence="2" id="KW-1185">Reference proteome</keyword>
<name>A0ABV8F0Z4_9ACTN</name>
<sequence>MAVVFLGACLLTSGCGVFSGKTQVDPAVLDEVRGIGKVLGEDIDEGDYGAGIEVTNLLVIDVGGVNGPDASRKARDLLSDRKWVVVREVAPEGVEMRSNAWKGVYLDFQPFYSEERRTYPDGINKAIKASARPETLLIVSLDQT</sequence>